<protein>
    <recommendedName>
        <fullName evidence="3">Type VI secretion system baseplate subunit TssK</fullName>
    </recommendedName>
</protein>
<sequence length="385" mass="43943">MKAEHTHHKINWVDGMKINKNHFIGMENAMMSALHNSNANNVTPVNFGLLPSSSLAQNSIDLVMSMDGQSTIHVEVNTCRAITLGGFEINITEHTKTLLEQSGQILKHQYDLDTNDQEWFIVLYVNPFNKIPVGDADPQEDPPRHPFVLSDYKIDIIPKNESSDNEMGLYHITIGKVEMVGDTPTLVEDFIPPCRSIQSHPDLKFTYSEIGAFLNQMEHFSMHIVQKIYQKKQTNDLAHMVLHLAQKTGEYLNSIIPEFRLKDKYEAPVAMLTKLVSLSRVIKSALDVYVGTGKEELLNYLTDWCDLNQGAFENVLIEMIELDYVHTNINESLYKTSAFTRLMLSLYKKLNELDYIGKKSDSNIFVKEEVVDNTEVKSRRSFLLD</sequence>
<dbReference type="Proteomes" id="UP000605013">
    <property type="component" value="Unassembled WGS sequence"/>
</dbReference>
<evidence type="ECO:0008006" key="3">
    <source>
        <dbReference type="Google" id="ProtNLM"/>
    </source>
</evidence>
<dbReference type="EMBL" id="JAEMEF010000002">
    <property type="protein sequence ID" value="MBL7558640.1"/>
    <property type="molecule type" value="Genomic_DNA"/>
</dbReference>
<proteinExistence type="predicted"/>
<comment type="caution">
    <text evidence="1">The sequence shown here is derived from an EMBL/GenBank/DDBJ whole genome shotgun (WGS) entry which is preliminary data.</text>
</comment>
<accession>A0ABS1WHN6</accession>
<organism evidence="1 2">
    <name type="scientific">Olleya sediminilitoris</name>
    <dbReference type="NCBI Taxonomy" id="2795739"/>
    <lineage>
        <taxon>Bacteria</taxon>
        <taxon>Pseudomonadati</taxon>
        <taxon>Bacteroidota</taxon>
        <taxon>Flavobacteriia</taxon>
        <taxon>Flavobacteriales</taxon>
        <taxon>Flavobacteriaceae</taxon>
    </lineage>
</organism>
<gene>
    <name evidence="1" type="ORF">JAO71_02400</name>
</gene>
<keyword evidence="2" id="KW-1185">Reference proteome</keyword>
<evidence type="ECO:0000313" key="1">
    <source>
        <dbReference type="EMBL" id="MBL7558640.1"/>
    </source>
</evidence>
<name>A0ABS1WHN6_9FLAO</name>
<reference evidence="1 2" key="1">
    <citation type="submission" date="2020-12" db="EMBL/GenBank/DDBJ databases">
        <title>Olleya sediminilitoris sp. nov., isolated from a tidal flat.</title>
        <authorList>
            <person name="Park S."/>
            <person name="Yoon J.-H."/>
        </authorList>
    </citation>
    <scope>NUCLEOTIDE SEQUENCE [LARGE SCALE GENOMIC DNA]</scope>
    <source>
        <strain evidence="1 2">YSTF-M6</strain>
    </source>
</reference>
<dbReference type="RefSeq" id="WP_116822999.1">
    <property type="nucleotide sequence ID" value="NZ_JAEMEF010000002.1"/>
</dbReference>
<evidence type="ECO:0000313" key="2">
    <source>
        <dbReference type="Proteomes" id="UP000605013"/>
    </source>
</evidence>